<dbReference type="GO" id="GO:0034257">
    <property type="term" value="F:nicotinamide riboside transmembrane transporter activity"/>
    <property type="evidence" value="ECO:0007669"/>
    <property type="project" value="EnsemblFungi"/>
</dbReference>
<dbReference type="OMA" id="GSPWTTK"/>
<proteinExistence type="inferred from homology"/>
<feature type="transmembrane region" description="Helical" evidence="7">
    <location>
        <begin position="72"/>
        <end position="95"/>
    </location>
</feature>
<evidence type="ECO:0000256" key="2">
    <source>
        <dbReference type="ARBA" id="ARBA00007965"/>
    </source>
</evidence>
<feature type="transmembrane region" description="Helical" evidence="7">
    <location>
        <begin position="38"/>
        <end position="60"/>
    </location>
</feature>
<evidence type="ECO:0000313" key="8">
    <source>
        <dbReference type="EMBL" id="CCD26427.1"/>
    </source>
</evidence>
<name>G0WF66_NAUDC</name>
<keyword evidence="4 7" id="KW-0812">Transmembrane</keyword>
<evidence type="ECO:0000256" key="4">
    <source>
        <dbReference type="ARBA" id="ARBA00022692"/>
    </source>
</evidence>
<dbReference type="RefSeq" id="XP_003671670.1">
    <property type="nucleotide sequence ID" value="XM_003671622.1"/>
</dbReference>
<evidence type="ECO:0008006" key="10">
    <source>
        <dbReference type="Google" id="ProtNLM"/>
    </source>
</evidence>
<evidence type="ECO:0000256" key="7">
    <source>
        <dbReference type="SAM" id="Phobius"/>
    </source>
</evidence>
<evidence type="ECO:0000256" key="1">
    <source>
        <dbReference type="ARBA" id="ARBA00004141"/>
    </source>
</evidence>
<dbReference type="PANTHER" id="PTHR10332:SF88">
    <property type="entry name" value="EQUILIBRATIVE NUCLEOSIDE TRANSPORTER 1, ISOFORM A"/>
    <property type="match status" value="1"/>
</dbReference>
<dbReference type="SUPFAM" id="SSF103473">
    <property type="entry name" value="MFS general substrate transporter"/>
    <property type="match status" value="1"/>
</dbReference>
<reference evidence="8 9" key="1">
    <citation type="journal article" date="2011" name="Proc. Natl. Acad. Sci. U.S.A.">
        <title>Evolutionary erosion of yeast sex chromosomes by mating-type switching accidents.</title>
        <authorList>
            <person name="Gordon J.L."/>
            <person name="Armisen D."/>
            <person name="Proux-Wera E."/>
            <person name="Oheigeartaigh S.S."/>
            <person name="Byrne K.P."/>
            <person name="Wolfe K.H."/>
        </authorList>
    </citation>
    <scope>NUCLEOTIDE SEQUENCE [LARGE SCALE GENOMIC DNA]</scope>
    <source>
        <strain evidence="9">ATCC 10597 / BCRC 20456 / CBS 421 / NBRC 0211 / NRRL Y-12639</strain>
    </source>
</reference>
<evidence type="ECO:0000256" key="6">
    <source>
        <dbReference type="ARBA" id="ARBA00023136"/>
    </source>
</evidence>
<dbReference type="GO" id="GO:0000329">
    <property type="term" value="C:fungal-type vacuole membrane"/>
    <property type="evidence" value="ECO:0007669"/>
    <property type="project" value="EnsemblFungi"/>
</dbReference>
<comment type="subcellular location">
    <subcellularLocation>
        <location evidence="1">Membrane</location>
        <topology evidence="1">Multi-pass membrane protein</topology>
    </subcellularLocation>
</comment>
<dbReference type="HOGENOM" id="CLU_021611_3_0_1"/>
<dbReference type="Proteomes" id="UP000000689">
    <property type="component" value="Chromosome 8"/>
</dbReference>
<dbReference type="PANTHER" id="PTHR10332">
    <property type="entry name" value="EQUILIBRATIVE NUCLEOSIDE TRANSPORTER"/>
    <property type="match status" value="1"/>
</dbReference>
<accession>G0WF66</accession>
<dbReference type="eggNOG" id="KOG1479">
    <property type="taxonomic scope" value="Eukaryota"/>
</dbReference>
<dbReference type="Pfam" id="PF01733">
    <property type="entry name" value="Nucleoside_tran"/>
    <property type="match status" value="2"/>
</dbReference>
<feature type="transmembrane region" description="Helical" evidence="7">
    <location>
        <begin position="133"/>
        <end position="153"/>
    </location>
</feature>
<keyword evidence="9" id="KW-1185">Reference proteome</keyword>
<dbReference type="GO" id="GO:0005886">
    <property type="term" value="C:plasma membrane"/>
    <property type="evidence" value="ECO:0007669"/>
    <property type="project" value="TreeGrafter"/>
</dbReference>
<feature type="transmembrane region" description="Helical" evidence="7">
    <location>
        <begin position="174"/>
        <end position="196"/>
    </location>
</feature>
<dbReference type="STRING" id="1071378.G0WF66"/>
<dbReference type="InterPro" id="IPR002259">
    <property type="entry name" value="Eqnu_transpt"/>
</dbReference>
<dbReference type="KEGG" id="ndi:NDAI_0H02530"/>
<organism evidence="8 9">
    <name type="scientific">Naumovozyma dairenensis (strain ATCC 10597 / BCRC 20456 / CBS 421 / NBRC 0211 / NRRL Y-12639)</name>
    <name type="common">Saccharomyces dairenensis</name>
    <dbReference type="NCBI Taxonomy" id="1071378"/>
    <lineage>
        <taxon>Eukaryota</taxon>
        <taxon>Fungi</taxon>
        <taxon>Dikarya</taxon>
        <taxon>Ascomycota</taxon>
        <taxon>Saccharomycotina</taxon>
        <taxon>Saccharomycetes</taxon>
        <taxon>Saccharomycetales</taxon>
        <taxon>Saccharomycetaceae</taxon>
        <taxon>Naumovozyma</taxon>
    </lineage>
</organism>
<dbReference type="OrthoDB" id="46396at2759"/>
<feature type="transmembrane region" description="Helical" evidence="7">
    <location>
        <begin position="405"/>
        <end position="425"/>
    </location>
</feature>
<protein>
    <recommendedName>
        <fullName evidence="10">Nucleoside transporter FUN26</fullName>
    </recommendedName>
</protein>
<comment type="similarity">
    <text evidence="2">Belongs to the SLC29A/ENT transporter (TC 2.A.57) family.</text>
</comment>
<keyword evidence="6 7" id="KW-0472">Membrane</keyword>
<dbReference type="InterPro" id="IPR036259">
    <property type="entry name" value="MFS_trans_sf"/>
</dbReference>
<feature type="transmembrane region" description="Helical" evidence="7">
    <location>
        <begin position="330"/>
        <end position="351"/>
    </location>
</feature>
<evidence type="ECO:0000313" key="9">
    <source>
        <dbReference type="Proteomes" id="UP000000689"/>
    </source>
</evidence>
<dbReference type="EMBL" id="HE580274">
    <property type="protein sequence ID" value="CCD26427.1"/>
    <property type="molecule type" value="Genomic_DNA"/>
</dbReference>
<feature type="transmembrane region" description="Helical" evidence="7">
    <location>
        <begin position="107"/>
        <end position="127"/>
    </location>
</feature>
<keyword evidence="3" id="KW-0813">Transport</keyword>
<dbReference type="GeneID" id="11495958"/>
<gene>
    <name evidence="8" type="primary">NDAI0H02530</name>
    <name evidence="8" type="ordered locus">NDAI_0H02530</name>
</gene>
<feature type="transmembrane region" description="Helical" evidence="7">
    <location>
        <begin position="262"/>
        <end position="281"/>
    </location>
</feature>
<keyword evidence="5 7" id="KW-1133">Transmembrane helix</keyword>
<sequence>MSTNVYEQLPLTPPVLEPEIESSPTLTTWKEKLRDLRYLTFLFVGIGLLWPWNCILSASLYFKTIIFKETTIWAKIFASSMMTTSTISSMLFNVWLARRQHSYSRRVVRGLVWEVIAFVLLTIISLIHNILPLWFSFINIMLLVSISSIATAMTQNGIMAIANVYGGEFSQSVVMGQAVAGVLPSVVLLFVAFVSPDNDGSSSSTGGILFYFLTTAIVSIICICLYKVSNVDQKLVLIAEGSPNLENKTEIPFNVLFKKLKWLVCSIFMTFMVTLIFPVFASTISVTRLPITNSQYIPLIFTVWNLGDLYGRVIADLPTFRDPNFTPLRIFIYSNLRIIMVPIFFYFAHYYKDTKSRTIFFDMGYILLQFIFGVTNGHVISISFMKVPETVDTEEEKEAAGGFTNIFVATGLAAGSILSYMVVFMI</sequence>
<dbReference type="AlphaFoldDB" id="G0WF66"/>
<evidence type="ECO:0000256" key="5">
    <source>
        <dbReference type="ARBA" id="ARBA00022989"/>
    </source>
</evidence>
<dbReference type="PIRSF" id="PIRSF016379">
    <property type="entry name" value="ENT"/>
    <property type="match status" value="1"/>
</dbReference>
<feature type="transmembrane region" description="Helical" evidence="7">
    <location>
        <begin position="208"/>
        <end position="226"/>
    </location>
</feature>
<dbReference type="GO" id="GO:0015205">
    <property type="term" value="F:nucleobase transmembrane transporter activity"/>
    <property type="evidence" value="ECO:0007669"/>
    <property type="project" value="EnsemblFungi"/>
</dbReference>
<feature type="transmembrane region" description="Helical" evidence="7">
    <location>
        <begin position="363"/>
        <end position="385"/>
    </location>
</feature>
<evidence type="ECO:0000256" key="3">
    <source>
        <dbReference type="ARBA" id="ARBA00022448"/>
    </source>
</evidence>